<evidence type="ECO:0000313" key="2">
    <source>
        <dbReference type="Proteomes" id="UP000535020"/>
    </source>
</evidence>
<evidence type="ECO:0000313" key="1">
    <source>
        <dbReference type="EMBL" id="NYA70728.1"/>
    </source>
</evidence>
<organism evidence="1 2">
    <name type="scientific">Flavobacterium agri</name>
    <dbReference type="NCBI Taxonomy" id="2743471"/>
    <lineage>
        <taxon>Bacteria</taxon>
        <taxon>Pseudomonadati</taxon>
        <taxon>Bacteroidota</taxon>
        <taxon>Flavobacteriia</taxon>
        <taxon>Flavobacteriales</taxon>
        <taxon>Flavobacteriaceae</taxon>
        <taxon>Flavobacterium</taxon>
    </lineage>
</organism>
<dbReference type="AlphaFoldDB" id="A0A7Y9C6T4"/>
<gene>
    <name evidence="1" type="ORF">HZF10_07345</name>
</gene>
<dbReference type="EMBL" id="JACBJI010000002">
    <property type="protein sequence ID" value="NYA70728.1"/>
    <property type="molecule type" value="Genomic_DNA"/>
</dbReference>
<accession>A0A7Y9C6T4</accession>
<name>A0A7Y9C6T4_9FLAO</name>
<comment type="caution">
    <text evidence="1">The sequence shown here is derived from an EMBL/GenBank/DDBJ whole genome shotgun (WGS) entry which is preliminary data.</text>
</comment>
<sequence>MNKFAKKILVVFVGLLLLLAGFCLFLNYYWIDEELPKIINEKNKSPYFITYKNLDVSLFSSTIKASDIVLVPKAALKDSIRKAGIYATVESVEVRHFSIWSLFFSDRIKASSIIVNKPKVTLYKKNENAIDYSKSIRSDVVAPFEKVISVNEVELNHADVAILYPKNGKPMLRASNISAKLDGIAITDNLLKRKIPFAYKNYSFSCDSVFFKPNIYYHIRTGKIETKNDGFTLHKLEYLCDMDRKTFVKSVATERDMYNIKVDKLSLENLDWGFRQDDTLFVHSKTVRLDRVNANIFRDKRKTDDLKKKKLYNALLRNLDFDLRVDTLAVRNSILEYEEQVNDVAPGKLRWNPFNLTALHVYSGFEKTKLPDVRILIDARFMDVAPLKADWTLNVLDKTDGFHIKGSIKHFPVERITEFSKPYMNFTGKGILDEVYFDFHGNDNGSKGTFGINYDDLKFTVYKKNDRKKKNKFLTAVARIFVKKDSDEKVRKTEIEVERLKDKSFFNMFWKSIAEGLKKVLV</sequence>
<proteinExistence type="predicted"/>
<keyword evidence="2" id="KW-1185">Reference proteome</keyword>
<dbReference type="RefSeq" id="WP_176005550.1">
    <property type="nucleotide sequence ID" value="NZ_JABWMI010000009.1"/>
</dbReference>
<dbReference type="Proteomes" id="UP000535020">
    <property type="component" value="Unassembled WGS sequence"/>
</dbReference>
<evidence type="ECO:0008006" key="3">
    <source>
        <dbReference type="Google" id="ProtNLM"/>
    </source>
</evidence>
<protein>
    <recommendedName>
        <fullName evidence="3">DUF748 domain-containing protein</fullName>
    </recommendedName>
</protein>
<reference evidence="1 2" key="1">
    <citation type="submission" date="2020-07" db="EMBL/GenBank/DDBJ databases">
        <authorList>
            <person name="Sun Q."/>
        </authorList>
    </citation>
    <scope>NUCLEOTIDE SEQUENCE [LARGE SCALE GENOMIC DNA]</scope>
    <source>
        <strain evidence="1 2">MAH-1</strain>
    </source>
</reference>